<evidence type="ECO:0000256" key="2">
    <source>
        <dbReference type="SAM" id="Phobius"/>
    </source>
</evidence>
<reference evidence="3" key="2">
    <citation type="submission" date="2021-08" db="EMBL/GenBank/DDBJ databases">
        <authorList>
            <person name="Tani A."/>
            <person name="Ola A."/>
            <person name="Ogura Y."/>
            <person name="Katsura K."/>
            <person name="Hayashi T."/>
        </authorList>
    </citation>
    <scope>NUCLEOTIDE SEQUENCE</scope>
    <source>
        <strain evidence="3">LMG 23639</strain>
    </source>
</reference>
<dbReference type="RefSeq" id="WP_238276608.1">
    <property type="nucleotide sequence ID" value="NZ_BPQR01000045.1"/>
</dbReference>
<dbReference type="Proteomes" id="UP001055102">
    <property type="component" value="Unassembled WGS sequence"/>
</dbReference>
<keyword evidence="4" id="KW-1185">Reference proteome</keyword>
<keyword evidence="2" id="KW-0812">Transmembrane</keyword>
<organism evidence="3 4">
    <name type="scientific">Methylobacterium jeotgali</name>
    <dbReference type="NCBI Taxonomy" id="381630"/>
    <lineage>
        <taxon>Bacteria</taxon>
        <taxon>Pseudomonadati</taxon>
        <taxon>Pseudomonadota</taxon>
        <taxon>Alphaproteobacteria</taxon>
        <taxon>Hyphomicrobiales</taxon>
        <taxon>Methylobacteriaceae</taxon>
        <taxon>Methylobacterium</taxon>
    </lineage>
</organism>
<keyword evidence="2" id="KW-1133">Transmembrane helix</keyword>
<evidence type="ECO:0000313" key="3">
    <source>
        <dbReference type="EMBL" id="GJE07443.1"/>
    </source>
</evidence>
<sequence>MTVALYALAAAMMIGGIASVIQGFPFVRLESGLAMVTAGATVAAAGAVLLGLAAAVSALRRVEQALSFRRLAEEARPPVPASLVPPAATLPFPAPPEPQGRTAEPALGAGALGAGAIGALAGAGAAGIGLRRSEPSFESALLAAADNGPASDPTPEDRDEPERPLPPPARDETPIDLAPEDELFVSPEPAPPARPEETATAEPIAGPGPEETLRDEAAAEAPVAPAAEETPLRPALATEEPLPAPEETAPEPEAAPAAREVVGTYASGGNTYVMFSDGVIEAETPRGRYTFGSLDELKAFVAAGGEADRGAA</sequence>
<feature type="region of interest" description="Disordered" evidence="1">
    <location>
        <begin position="145"/>
        <end position="257"/>
    </location>
</feature>
<feature type="transmembrane region" description="Helical" evidence="2">
    <location>
        <begin position="33"/>
        <end position="59"/>
    </location>
</feature>
<gene>
    <name evidence="3" type="ORF">AOPFMNJM_2772</name>
</gene>
<name>A0ABQ4SZT4_9HYPH</name>
<proteinExistence type="predicted"/>
<accession>A0ABQ4SZT4</accession>
<feature type="compositionally biased region" description="Low complexity" evidence="1">
    <location>
        <begin position="219"/>
        <end position="257"/>
    </location>
</feature>
<protein>
    <submittedName>
        <fullName evidence="3">Uncharacterized protein</fullName>
    </submittedName>
</protein>
<comment type="caution">
    <text evidence="3">The sequence shown here is derived from an EMBL/GenBank/DDBJ whole genome shotgun (WGS) entry which is preliminary data.</text>
</comment>
<evidence type="ECO:0000256" key="1">
    <source>
        <dbReference type="SAM" id="MobiDB-lite"/>
    </source>
</evidence>
<evidence type="ECO:0000313" key="4">
    <source>
        <dbReference type="Proteomes" id="UP001055102"/>
    </source>
</evidence>
<dbReference type="EMBL" id="BPQR01000045">
    <property type="protein sequence ID" value="GJE07443.1"/>
    <property type="molecule type" value="Genomic_DNA"/>
</dbReference>
<keyword evidence="2" id="KW-0472">Membrane</keyword>
<reference evidence="3" key="1">
    <citation type="journal article" date="2021" name="Front. Microbiol.">
        <title>Comprehensive Comparative Genomics and Phenotyping of Methylobacterium Species.</title>
        <authorList>
            <person name="Alessa O."/>
            <person name="Ogura Y."/>
            <person name="Fujitani Y."/>
            <person name="Takami H."/>
            <person name="Hayashi T."/>
            <person name="Sahin N."/>
            <person name="Tani A."/>
        </authorList>
    </citation>
    <scope>NUCLEOTIDE SEQUENCE</scope>
    <source>
        <strain evidence="3">LMG 23639</strain>
    </source>
</reference>